<dbReference type="AlphaFoldDB" id="A0A1E7YYW3"/>
<evidence type="ECO:0000313" key="2">
    <source>
        <dbReference type="Proteomes" id="UP000175707"/>
    </source>
</evidence>
<organism evidence="1 2">
    <name type="scientific">Acidithiobacillus caldus</name>
    <dbReference type="NCBI Taxonomy" id="33059"/>
    <lineage>
        <taxon>Bacteria</taxon>
        <taxon>Pseudomonadati</taxon>
        <taxon>Pseudomonadota</taxon>
        <taxon>Acidithiobacillia</taxon>
        <taxon>Acidithiobacillales</taxon>
        <taxon>Acidithiobacillaceae</taxon>
        <taxon>Acidithiobacillus</taxon>
    </lineage>
</organism>
<sequence>MAEFLRDRFNGQIDLRIYAYRHDRVDYLAADFDDPDGANGFSMTIAVCPGKIDLELPEPGEVSLSPEVNDWVDALTLINHLSRMVSAMVEFNEYGRPIQECPDVRKEA</sequence>
<reference evidence="1 2" key="1">
    <citation type="submission" date="2016-06" db="EMBL/GenBank/DDBJ databases">
        <title>Gene turnover analysis identifies the evolutionary adaptation of the extremophile Acidithiobacillus caldus.</title>
        <authorList>
            <person name="Zhang X."/>
        </authorList>
    </citation>
    <scope>NUCLEOTIDE SEQUENCE [LARGE SCALE GENOMIC DNA]</scope>
    <source>
        <strain evidence="1 2">S1</strain>
    </source>
</reference>
<dbReference type="Proteomes" id="UP000175707">
    <property type="component" value="Unassembled WGS sequence"/>
</dbReference>
<proteinExistence type="predicted"/>
<comment type="caution">
    <text evidence="1">The sequence shown here is derived from an EMBL/GenBank/DDBJ whole genome shotgun (WGS) entry which is preliminary data.</text>
</comment>
<accession>A0A1E7YYW3</accession>
<dbReference type="EMBL" id="LZYH01000343">
    <property type="protein sequence ID" value="OFC61716.1"/>
    <property type="molecule type" value="Genomic_DNA"/>
</dbReference>
<evidence type="ECO:0000313" key="1">
    <source>
        <dbReference type="EMBL" id="OFC61716.1"/>
    </source>
</evidence>
<gene>
    <name evidence="1" type="ORF">BAE30_04160</name>
</gene>
<name>A0A1E7YYW3_9PROT</name>
<protein>
    <submittedName>
        <fullName evidence="1">Uncharacterized protein</fullName>
    </submittedName>
</protein>